<evidence type="ECO:0000256" key="3">
    <source>
        <dbReference type="ARBA" id="ARBA00023125"/>
    </source>
</evidence>
<dbReference type="EMBL" id="UHJL01000002">
    <property type="protein sequence ID" value="SUQ24278.1"/>
    <property type="molecule type" value="Genomic_DNA"/>
</dbReference>
<keyword evidence="4" id="KW-0175">Coiled coil</keyword>
<dbReference type="InterPro" id="IPR044946">
    <property type="entry name" value="Restrct_endonuc_typeI_TRD_sf"/>
</dbReference>
<evidence type="ECO:0000313" key="7">
    <source>
        <dbReference type="EMBL" id="SUQ24278.1"/>
    </source>
</evidence>
<protein>
    <submittedName>
        <fullName evidence="7">Type I restriction enzyme, S subunit</fullName>
    </submittedName>
</protein>
<evidence type="ECO:0000256" key="4">
    <source>
        <dbReference type="SAM" id="Coils"/>
    </source>
</evidence>
<keyword evidence="3" id="KW-0238">DNA-binding</keyword>
<feature type="compositionally biased region" description="Low complexity" evidence="5">
    <location>
        <begin position="53"/>
        <end position="65"/>
    </location>
</feature>
<name>A0A380S6C5_FIBSU</name>
<dbReference type="PANTHER" id="PTHR43140:SF1">
    <property type="entry name" value="TYPE I RESTRICTION ENZYME ECOKI SPECIFICITY SUBUNIT"/>
    <property type="match status" value="1"/>
</dbReference>
<dbReference type="Pfam" id="PF01420">
    <property type="entry name" value="Methylase_S"/>
    <property type="match status" value="2"/>
</dbReference>
<keyword evidence="2" id="KW-0680">Restriction system</keyword>
<dbReference type="GO" id="GO:0009307">
    <property type="term" value="P:DNA restriction-modification system"/>
    <property type="evidence" value="ECO:0007669"/>
    <property type="project" value="UniProtKB-KW"/>
</dbReference>
<proteinExistence type="inferred from homology"/>
<feature type="region of interest" description="Disordered" evidence="5">
    <location>
        <begin position="43"/>
        <end position="65"/>
    </location>
</feature>
<gene>
    <name evidence="7" type="ORF">SAMN05661053_1674</name>
</gene>
<organism evidence="7 8">
    <name type="scientific">Fibrobacter succinogenes</name>
    <name type="common">Bacteroides succinogenes</name>
    <dbReference type="NCBI Taxonomy" id="833"/>
    <lineage>
        <taxon>Bacteria</taxon>
        <taxon>Pseudomonadati</taxon>
        <taxon>Fibrobacterota</taxon>
        <taxon>Fibrobacteria</taxon>
        <taxon>Fibrobacterales</taxon>
        <taxon>Fibrobacteraceae</taxon>
        <taxon>Fibrobacter</taxon>
    </lineage>
</organism>
<reference evidence="7 8" key="1">
    <citation type="submission" date="2017-08" db="EMBL/GenBank/DDBJ databases">
        <authorList>
            <person name="de Groot N.N."/>
        </authorList>
    </citation>
    <scope>NUCLEOTIDE SEQUENCE [LARGE SCALE GENOMIC DNA]</scope>
    <source>
        <strain evidence="7 8">HM2</strain>
    </source>
</reference>
<dbReference type="InterPro" id="IPR000055">
    <property type="entry name" value="Restrct_endonuc_typeI_TRD"/>
</dbReference>
<feature type="domain" description="Type I restriction modification DNA specificity" evidence="6">
    <location>
        <begin position="396"/>
        <end position="568"/>
    </location>
</feature>
<evidence type="ECO:0000256" key="5">
    <source>
        <dbReference type="SAM" id="MobiDB-lite"/>
    </source>
</evidence>
<feature type="domain" description="Type I restriction modification DNA specificity" evidence="6">
    <location>
        <begin position="109"/>
        <end position="273"/>
    </location>
</feature>
<dbReference type="Gene3D" id="3.90.220.20">
    <property type="entry name" value="DNA methylase specificity domains"/>
    <property type="match status" value="2"/>
</dbReference>
<evidence type="ECO:0000256" key="2">
    <source>
        <dbReference type="ARBA" id="ARBA00022747"/>
    </source>
</evidence>
<dbReference type="Proteomes" id="UP000255423">
    <property type="component" value="Unassembled WGS sequence"/>
</dbReference>
<evidence type="ECO:0000313" key="8">
    <source>
        <dbReference type="Proteomes" id="UP000255423"/>
    </source>
</evidence>
<feature type="coiled-coil region" evidence="4">
    <location>
        <begin position="277"/>
        <end position="304"/>
    </location>
</feature>
<dbReference type="SUPFAM" id="SSF116734">
    <property type="entry name" value="DNA methylase specificity domain"/>
    <property type="match status" value="2"/>
</dbReference>
<dbReference type="InterPro" id="IPR051212">
    <property type="entry name" value="Type-I_RE_S_subunit"/>
</dbReference>
<dbReference type="CDD" id="cd17246">
    <property type="entry name" value="RMtype1_S_SonII-TRD2-CR2_like"/>
    <property type="match status" value="1"/>
</dbReference>
<dbReference type="AlphaFoldDB" id="A0A380S6C5"/>
<evidence type="ECO:0000259" key="6">
    <source>
        <dbReference type="Pfam" id="PF01420"/>
    </source>
</evidence>
<sequence length="570" mass="64078">MDGKQLKNSILQWAIQGKLVPQNPKDEPAQKLLERIAASRNGDVSPWSEAIGSSKNSKKSLSTSLRGAKATKQSKALSSRIYRENGVWYEQVGTAAPKDISDEIPFEIPENWAWCRLGDLGLYRKGPFGSSLTKSMFVPKSDKAVKVYEQKNAIKKDYTLGDYYISPEKFNTMQSFIVRPNDIIVSCAGTIGETYMLPQDASVGIINQALMRVCLYDLEIADYWQLFFEYILLKKAEMKGAGSAIKNIPPFEVFKSLLIALPPIQEQKRLLEKYRKVLKHVEEFDEAQEQLDKLNKELPEALKKSILQEAIQGKLVPQNPKDEPAQKLLERIAASRNESSLSLPKGMSSTSLRGAKATKQSKNPPSRIYRENGVWYEQIGTATPKDISDEIPFEIPETWAWCRIKDLSTLVTKGTTPRGGNVAYTECGIGFLRAENVAGFDCLNKRSLKYVDEETHYNFLQRSILQANDILITIAGTLGRTALVRQEDLPLNANQAIALIRPIRNDEINLTYLIYALNCPEIQKCLLVQKKITAIPNLTLEIISDCLIPLPPLAEQKRIVAKLEQLFKVL</sequence>
<accession>A0A380S6C5</accession>
<dbReference type="GO" id="GO:0003677">
    <property type="term" value="F:DNA binding"/>
    <property type="evidence" value="ECO:0007669"/>
    <property type="project" value="UniProtKB-KW"/>
</dbReference>
<feature type="region of interest" description="Disordered" evidence="5">
    <location>
        <begin position="337"/>
        <end position="364"/>
    </location>
</feature>
<dbReference type="PANTHER" id="PTHR43140">
    <property type="entry name" value="TYPE-1 RESTRICTION ENZYME ECOKI SPECIFICITY PROTEIN"/>
    <property type="match status" value="1"/>
</dbReference>
<dbReference type="RefSeq" id="WP_109572816.1">
    <property type="nucleotide sequence ID" value="NZ_UHJL01000002.1"/>
</dbReference>
<evidence type="ECO:0000256" key="1">
    <source>
        <dbReference type="ARBA" id="ARBA00010923"/>
    </source>
</evidence>
<comment type="similarity">
    <text evidence="1">Belongs to the type-I restriction system S methylase family.</text>
</comment>